<feature type="region of interest" description="Disordered" evidence="1">
    <location>
        <begin position="118"/>
        <end position="201"/>
    </location>
</feature>
<proteinExistence type="predicted"/>
<name>A0AAC9PQC4_9PSEU</name>
<reference evidence="4" key="1">
    <citation type="submission" date="2016-06" db="EMBL/GenBank/DDBJ databases">
        <title>Complete genome sequence of Actinoalloteichus fjordicus DSM 46855 (=ADI127-17), type strain of the new species Actinoalloteichus fjordicus.</title>
        <authorList>
            <person name="Ruckert C."/>
            <person name="Nouioui I."/>
            <person name="Willmese J."/>
            <person name="van Wezel G."/>
            <person name="Klenk H.-P."/>
            <person name="Kalinowski J."/>
            <person name="Zotchev S.B."/>
        </authorList>
    </citation>
    <scope>NUCLEOTIDE SEQUENCE [LARGE SCALE GENOMIC DNA]</scope>
    <source>
        <strain evidence="4">ADI127-7</strain>
    </source>
</reference>
<dbReference type="PROSITE" id="PS51257">
    <property type="entry name" value="PROKAR_LIPOPROTEIN"/>
    <property type="match status" value="1"/>
</dbReference>
<dbReference type="RefSeq" id="WP_075739147.1">
    <property type="nucleotide sequence ID" value="NZ_CP016076.1"/>
</dbReference>
<organism evidence="3 4">
    <name type="scientific">Actinoalloteichus fjordicus</name>
    <dbReference type="NCBI Taxonomy" id="1612552"/>
    <lineage>
        <taxon>Bacteria</taxon>
        <taxon>Bacillati</taxon>
        <taxon>Actinomycetota</taxon>
        <taxon>Actinomycetes</taxon>
        <taxon>Pseudonocardiales</taxon>
        <taxon>Pseudonocardiaceae</taxon>
        <taxon>Actinoalloteichus</taxon>
    </lineage>
</organism>
<keyword evidence="2" id="KW-0732">Signal</keyword>
<dbReference type="EMBL" id="CP016076">
    <property type="protein sequence ID" value="APU12964.1"/>
    <property type="molecule type" value="Genomic_DNA"/>
</dbReference>
<evidence type="ECO:0000256" key="2">
    <source>
        <dbReference type="SAM" id="SignalP"/>
    </source>
</evidence>
<sequence>MRSPRTGLLSALLPLLILVGACTTTNQADRGEPRHSAEELAWAEICDELCERARDLREGPCSEQPQLEAVFPECGDFLQAHAALVDDLEIAVPEKGLEFRLRTTEAIERLREGVDDYESLGCAAPTEGETTDPGSSTGQTEADDAVPPPGGGGAAGILPFPIPTPSVPEQQPSTAPAPDRATAEPSDTRSPSERLEENSSQIQLVGRCTRSIYEVNLAAMDIAWTFDPEIP</sequence>
<gene>
    <name evidence="3" type="ORF">UA74_04425</name>
</gene>
<evidence type="ECO:0000313" key="3">
    <source>
        <dbReference type="EMBL" id="APU12964.1"/>
    </source>
</evidence>
<dbReference type="AlphaFoldDB" id="A0AAC9PQC4"/>
<protein>
    <submittedName>
        <fullName evidence="3">Uncharacterized protein</fullName>
    </submittedName>
</protein>
<evidence type="ECO:0000313" key="4">
    <source>
        <dbReference type="Proteomes" id="UP000185511"/>
    </source>
</evidence>
<accession>A0AAC9PQC4</accession>
<feature type="signal peptide" evidence="2">
    <location>
        <begin position="1"/>
        <end position="28"/>
    </location>
</feature>
<keyword evidence="4" id="KW-1185">Reference proteome</keyword>
<feature type="compositionally biased region" description="Basic and acidic residues" evidence="1">
    <location>
        <begin position="186"/>
        <end position="197"/>
    </location>
</feature>
<evidence type="ECO:0000256" key="1">
    <source>
        <dbReference type="SAM" id="MobiDB-lite"/>
    </source>
</evidence>
<dbReference type="Proteomes" id="UP000185511">
    <property type="component" value="Chromosome"/>
</dbReference>
<feature type="chain" id="PRO_5042156936" evidence="2">
    <location>
        <begin position="29"/>
        <end position="231"/>
    </location>
</feature>
<dbReference type="KEGG" id="acad:UA74_04425"/>